<feature type="domain" description="RagB/SusD" evidence="6">
    <location>
        <begin position="357"/>
        <end position="471"/>
    </location>
</feature>
<evidence type="ECO:0000313" key="8">
    <source>
        <dbReference type="EMBL" id="MPR32498.1"/>
    </source>
</evidence>
<dbReference type="AlphaFoldDB" id="A0A7C9BA64"/>
<accession>A0A7C9BA64</accession>
<dbReference type="PROSITE" id="PS51257">
    <property type="entry name" value="PROKAR_LIPOPROTEIN"/>
    <property type="match status" value="1"/>
</dbReference>
<evidence type="ECO:0000259" key="7">
    <source>
        <dbReference type="Pfam" id="PF14322"/>
    </source>
</evidence>
<reference evidence="8 9" key="1">
    <citation type="submission" date="2019-10" db="EMBL/GenBank/DDBJ databases">
        <title>Draft Genome Sequence of Cytophagaceae sp. SJW1-29.</title>
        <authorList>
            <person name="Choi A."/>
        </authorList>
    </citation>
    <scope>NUCLEOTIDE SEQUENCE [LARGE SCALE GENOMIC DNA]</scope>
    <source>
        <strain evidence="8 9">SJW1-29</strain>
    </source>
</reference>
<evidence type="ECO:0000259" key="6">
    <source>
        <dbReference type="Pfam" id="PF07980"/>
    </source>
</evidence>
<dbReference type="GO" id="GO:0009279">
    <property type="term" value="C:cell outer membrane"/>
    <property type="evidence" value="ECO:0007669"/>
    <property type="project" value="UniProtKB-SubCell"/>
</dbReference>
<dbReference type="InterPro" id="IPR011990">
    <property type="entry name" value="TPR-like_helical_dom_sf"/>
</dbReference>
<evidence type="ECO:0000256" key="1">
    <source>
        <dbReference type="ARBA" id="ARBA00004442"/>
    </source>
</evidence>
<feature type="domain" description="SusD-like N-terminal" evidence="7">
    <location>
        <begin position="101"/>
        <end position="232"/>
    </location>
</feature>
<dbReference type="Pfam" id="PF14322">
    <property type="entry name" value="SusD-like_3"/>
    <property type="match status" value="1"/>
</dbReference>
<evidence type="ECO:0000256" key="3">
    <source>
        <dbReference type="ARBA" id="ARBA00022729"/>
    </source>
</evidence>
<keyword evidence="5" id="KW-0998">Cell outer membrane</keyword>
<dbReference type="InterPro" id="IPR012944">
    <property type="entry name" value="SusD_RagB_dom"/>
</dbReference>
<dbReference type="CDD" id="cd08977">
    <property type="entry name" value="SusD"/>
    <property type="match status" value="1"/>
</dbReference>
<keyword evidence="3" id="KW-0732">Signal</keyword>
<evidence type="ECO:0000256" key="4">
    <source>
        <dbReference type="ARBA" id="ARBA00023136"/>
    </source>
</evidence>
<dbReference type="EMBL" id="WHLY01000002">
    <property type="protein sequence ID" value="MPR32498.1"/>
    <property type="molecule type" value="Genomic_DNA"/>
</dbReference>
<evidence type="ECO:0000313" key="9">
    <source>
        <dbReference type="Proteomes" id="UP000479293"/>
    </source>
</evidence>
<gene>
    <name evidence="8" type="ORF">GBK04_03840</name>
</gene>
<protein>
    <submittedName>
        <fullName evidence="8">RagB/SusD family nutrient uptake outer membrane protein</fullName>
    </submittedName>
</protein>
<dbReference type="Pfam" id="PF07980">
    <property type="entry name" value="SusD_RagB"/>
    <property type="match status" value="1"/>
</dbReference>
<keyword evidence="9" id="KW-1185">Reference proteome</keyword>
<comment type="caution">
    <text evidence="8">The sequence shown here is derived from an EMBL/GenBank/DDBJ whole genome shotgun (WGS) entry which is preliminary data.</text>
</comment>
<dbReference type="SUPFAM" id="SSF48452">
    <property type="entry name" value="TPR-like"/>
    <property type="match status" value="1"/>
</dbReference>
<sequence>MKKQQILYTALLATSLPLLTSCQENFLEVDAKATKVETNYYKNPEEVFNGLVAAYDPMSWEGTVQYGNFACLNAASDDCYGGGGSSSDVPFLNTMNAFTLDPANGPQLDFWQKNFTGISRVNTILTKLEGEVPNLSAAVKKRYVAEAKFLRGYYYFELVRLFGKVPLFTAPIETSEIYNVTQATPETVYAQIEKDLTEAVAETNLPDKVPVETEGGRVTAGMARALLGKVYLFEKKWTKAAELLAQVNGTPGTTNKYGYQLLEDFNTIFQPDNPFSSEAIIEIPHTSIAASGWGDASKVEGLIASKMFGPRSYNGPEYYSGWGGCPITPGLYHALHYDPRFKATVADVDSLVKAKKATYIPGYEDTGYFIQKYAPLKVFESKGAGPSALNYPQNYIEMRLADTYLMEAEALVQGGGSLTRAATLLNAVRARVGLNPVEATLANIYNERRLELATEGHRWYDLVRTGRAATMLASDGFVAGKNEVLPIPLPELNNTKLVQNPNY</sequence>
<evidence type="ECO:0000256" key="2">
    <source>
        <dbReference type="ARBA" id="ARBA00006275"/>
    </source>
</evidence>
<dbReference type="Gene3D" id="1.25.40.390">
    <property type="match status" value="1"/>
</dbReference>
<name>A0A7C9BA64_9BACT</name>
<proteinExistence type="inferred from homology"/>
<comment type="subcellular location">
    <subcellularLocation>
        <location evidence="1">Cell outer membrane</location>
    </subcellularLocation>
</comment>
<keyword evidence="4" id="KW-0472">Membrane</keyword>
<dbReference type="RefSeq" id="WP_152756997.1">
    <property type="nucleotide sequence ID" value="NZ_WHLY01000002.1"/>
</dbReference>
<organism evidence="8 9">
    <name type="scientific">Salmonirosea aquatica</name>
    <dbReference type="NCBI Taxonomy" id="2654236"/>
    <lineage>
        <taxon>Bacteria</taxon>
        <taxon>Pseudomonadati</taxon>
        <taxon>Bacteroidota</taxon>
        <taxon>Cytophagia</taxon>
        <taxon>Cytophagales</taxon>
        <taxon>Spirosomataceae</taxon>
        <taxon>Salmonirosea</taxon>
    </lineage>
</organism>
<dbReference type="InterPro" id="IPR033985">
    <property type="entry name" value="SusD-like_N"/>
</dbReference>
<comment type="similarity">
    <text evidence="2">Belongs to the SusD family.</text>
</comment>
<dbReference type="Proteomes" id="UP000479293">
    <property type="component" value="Unassembled WGS sequence"/>
</dbReference>
<evidence type="ECO:0000256" key="5">
    <source>
        <dbReference type="ARBA" id="ARBA00023237"/>
    </source>
</evidence>